<evidence type="ECO:0000313" key="9">
    <source>
        <dbReference type="EMBL" id="MCW2305852.1"/>
    </source>
</evidence>
<dbReference type="PANTHER" id="PTHR32196:SF21">
    <property type="entry name" value="ABC TRANSPORTER PERMEASE PROTEIN YPHD-RELATED"/>
    <property type="match status" value="1"/>
</dbReference>
<feature type="transmembrane region" description="Helical" evidence="8">
    <location>
        <begin position="87"/>
        <end position="109"/>
    </location>
</feature>
<keyword evidence="5 8" id="KW-0812">Transmembrane</keyword>
<keyword evidence="2" id="KW-0813">Transport</keyword>
<evidence type="ECO:0000313" key="10">
    <source>
        <dbReference type="Proteomes" id="UP001209755"/>
    </source>
</evidence>
<dbReference type="Proteomes" id="UP001209755">
    <property type="component" value="Unassembled WGS sequence"/>
</dbReference>
<reference evidence="10" key="1">
    <citation type="submission" date="2023-07" db="EMBL/GenBank/DDBJ databases">
        <title>Genome sequencing of Purple Non-Sulfur Bacteria from various extreme environments.</title>
        <authorList>
            <person name="Mayer M."/>
        </authorList>
    </citation>
    <scope>NUCLEOTIDE SEQUENCE [LARGE SCALE GENOMIC DNA]</scope>
    <source>
        <strain evidence="10">DSM 17935</strain>
    </source>
</reference>
<evidence type="ECO:0000256" key="7">
    <source>
        <dbReference type="ARBA" id="ARBA00023136"/>
    </source>
</evidence>
<dbReference type="Pfam" id="PF02653">
    <property type="entry name" value="BPD_transp_2"/>
    <property type="match status" value="1"/>
</dbReference>
<evidence type="ECO:0000256" key="8">
    <source>
        <dbReference type="SAM" id="Phobius"/>
    </source>
</evidence>
<feature type="transmembrane region" description="Helical" evidence="8">
    <location>
        <begin position="208"/>
        <end position="230"/>
    </location>
</feature>
<protein>
    <submittedName>
        <fullName evidence="9">Ribose transport system permease protein</fullName>
    </submittedName>
</protein>
<feature type="transmembrane region" description="Helical" evidence="8">
    <location>
        <begin position="64"/>
        <end position="81"/>
    </location>
</feature>
<keyword evidence="7 8" id="KW-0472">Membrane</keyword>
<evidence type="ECO:0000256" key="3">
    <source>
        <dbReference type="ARBA" id="ARBA00022475"/>
    </source>
</evidence>
<keyword evidence="4" id="KW-0997">Cell inner membrane</keyword>
<comment type="caution">
    <text evidence="9">The sequence shown here is derived from an EMBL/GenBank/DDBJ whole genome shotgun (WGS) entry which is preliminary data.</text>
</comment>
<evidence type="ECO:0000256" key="4">
    <source>
        <dbReference type="ARBA" id="ARBA00022519"/>
    </source>
</evidence>
<evidence type="ECO:0000256" key="1">
    <source>
        <dbReference type="ARBA" id="ARBA00004651"/>
    </source>
</evidence>
<dbReference type="EMBL" id="JAOQNS010000001">
    <property type="protein sequence ID" value="MCW2305852.1"/>
    <property type="molecule type" value="Genomic_DNA"/>
</dbReference>
<evidence type="ECO:0000256" key="6">
    <source>
        <dbReference type="ARBA" id="ARBA00022989"/>
    </source>
</evidence>
<dbReference type="InterPro" id="IPR001851">
    <property type="entry name" value="ABC_transp_permease"/>
</dbReference>
<name>A0ABT3H637_9HYPH</name>
<accession>A0ABT3H637</accession>
<keyword evidence="10" id="KW-1185">Reference proteome</keyword>
<keyword evidence="6 8" id="KW-1133">Transmembrane helix</keyword>
<sequence>MPMKQLVAKYGTALSGLALFVVFLLFARNFASPANLLTVLKQASFLAIFACGFTFALLTSELDLSFASIASLAAVIVGWLLHSDTSWLIAVAAGLAIGTIGGLVNGLLVTAIKVPSLIATLGTASIATGTAFMVTGGVAFVGRFDANFLALARGKLLGIPLLVLIMFAIVAISWFVTRLTPLGVHMQATGEAEGAAHRAGIATKRMKLLGLTLSGAAAGAAAVLLVANLSSAAPQMAGDFLLNAIAAVLLGMTMFDPGRPNIAGSFVGALILAVLANGLVLFGAPYYLQDIMLGVIVIGSVGVSASVLKKAAFSV</sequence>
<comment type="subcellular location">
    <subcellularLocation>
        <location evidence="1">Cell membrane</location>
        <topology evidence="1">Multi-pass membrane protein</topology>
    </subcellularLocation>
</comment>
<proteinExistence type="predicted"/>
<gene>
    <name evidence="9" type="ORF">M2319_000168</name>
</gene>
<evidence type="ECO:0000256" key="2">
    <source>
        <dbReference type="ARBA" id="ARBA00022448"/>
    </source>
</evidence>
<dbReference type="CDD" id="cd06579">
    <property type="entry name" value="TM_PBP1_transp_AraH_like"/>
    <property type="match status" value="1"/>
</dbReference>
<dbReference type="PANTHER" id="PTHR32196">
    <property type="entry name" value="ABC TRANSPORTER PERMEASE PROTEIN YPHD-RELATED-RELATED"/>
    <property type="match status" value="1"/>
</dbReference>
<keyword evidence="3" id="KW-1003">Cell membrane</keyword>
<feature type="transmembrane region" description="Helical" evidence="8">
    <location>
        <begin position="156"/>
        <end position="176"/>
    </location>
</feature>
<feature type="transmembrane region" description="Helical" evidence="8">
    <location>
        <begin position="7"/>
        <end position="27"/>
    </location>
</feature>
<feature type="transmembrane region" description="Helical" evidence="8">
    <location>
        <begin position="291"/>
        <end position="308"/>
    </location>
</feature>
<evidence type="ECO:0000256" key="5">
    <source>
        <dbReference type="ARBA" id="ARBA00022692"/>
    </source>
</evidence>
<feature type="transmembrane region" description="Helical" evidence="8">
    <location>
        <begin position="39"/>
        <end position="57"/>
    </location>
</feature>
<feature type="transmembrane region" description="Helical" evidence="8">
    <location>
        <begin position="262"/>
        <end position="285"/>
    </location>
</feature>
<feature type="transmembrane region" description="Helical" evidence="8">
    <location>
        <begin position="121"/>
        <end position="144"/>
    </location>
</feature>
<organism evidence="9 10">
    <name type="scientific">Rhodobium gokarnense</name>
    <dbReference type="NCBI Taxonomy" id="364296"/>
    <lineage>
        <taxon>Bacteria</taxon>
        <taxon>Pseudomonadati</taxon>
        <taxon>Pseudomonadota</taxon>
        <taxon>Alphaproteobacteria</taxon>
        <taxon>Hyphomicrobiales</taxon>
        <taxon>Rhodobiaceae</taxon>
        <taxon>Rhodobium</taxon>
    </lineage>
</organism>